<dbReference type="PROSITE" id="PS50885">
    <property type="entry name" value="HAMP"/>
    <property type="match status" value="1"/>
</dbReference>
<dbReference type="Pfam" id="PF00015">
    <property type="entry name" value="MCPsignal"/>
    <property type="match status" value="1"/>
</dbReference>
<feature type="domain" description="Methyl-accepting transducer" evidence="12">
    <location>
        <begin position="273"/>
        <end position="502"/>
    </location>
</feature>
<evidence type="ECO:0000259" key="13">
    <source>
        <dbReference type="PROSITE" id="PS50112"/>
    </source>
</evidence>
<dbReference type="FunFam" id="3.30.450.20:FF:000046">
    <property type="entry name" value="Aerotaxis sensor receptor"/>
    <property type="match status" value="1"/>
</dbReference>
<dbReference type="KEGG" id="parb:CJU94_28845"/>
<keyword evidence="10" id="KW-0807">Transducer</keyword>
<evidence type="ECO:0000256" key="9">
    <source>
        <dbReference type="ARBA" id="ARBA00029447"/>
    </source>
</evidence>
<dbReference type="GO" id="GO:0005886">
    <property type="term" value="C:plasma membrane"/>
    <property type="evidence" value="ECO:0007669"/>
    <property type="project" value="UniProtKB-SubCell"/>
</dbReference>
<dbReference type="GO" id="GO:0007165">
    <property type="term" value="P:signal transduction"/>
    <property type="evidence" value="ECO:0007669"/>
    <property type="project" value="UniProtKB-KW"/>
</dbReference>
<dbReference type="PANTHER" id="PTHR43531:SF7">
    <property type="entry name" value="AEROTAXIS RECEPTOR"/>
    <property type="match status" value="1"/>
</dbReference>
<evidence type="ECO:0000256" key="11">
    <source>
        <dbReference type="SAM" id="Phobius"/>
    </source>
</evidence>
<dbReference type="SUPFAM" id="SSF55785">
    <property type="entry name" value="PYP-like sensor domain (PAS domain)"/>
    <property type="match status" value="1"/>
</dbReference>
<evidence type="ECO:0000256" key="8">
    <source>
        <dbReference type="ARBA" id="ARBA00023136"/>
    </source>
</evidence>
<dbReference type="PROSITE" id="PS50111">
    <property type="entry name" value="CHEMOTAXIS_TRANSDUC_2"/>
    <property type="match status" value="1"/>
</dbReference>
<evidence type="ECO:0000259" key="14">
    <source>
        <dbReference type="PROSITE" id="PS50885"/>
    </source>
</evidence>
<comment type="subcellular location">
    <subcellularLocation>
        <location evidence="1">Cell inner membrane</location>
        <topology evidence="1">Multi-pass membrane protein</topology>
    </subcellularLocation>
</comment>
<dbReference type="PANTHER" id="PTHR43531">
    <property type="entry name" value="PROTEIN ICFG"/>
    <property type="match status" value="1"/>
</dbReference>
<evidence type="ECO:0000256" key="5">
    <source>
        <dbReference type="ARBA" id="ARBA00022519"/>
    </source>
</evidence>
<dbReference type="Gene3D" id="1.10.287.950">
    <property type="entry name" value="Methyl-accepting chemotaxis protein"/>
    <property type="match status" value="1"/>
</dbReference>
<dbReference type="PROSITE" id="PS50112">
    <property type="entry name" value="PAS"/>
    <property type="match status" value="1"/>
</dbReference>
<reference evidence="15 16" key="1">
    <citation type="submission" date="2017-08" db="EMBL/GenBank/DDBJ databases">
        <title>Identification and genetic characteristics of simultaneous BTEX- and naphthalene-degrading Paraburkholderia sp. BN5 isolated from petroleum-contaminated soil.</title>
        <authorList>
            <person name="Lee Y."/>
            <person name="Jeon C.O."/>
        </authorList>
    </citation>
    <scope>NUCLEOTIDE SEQUENCE [LARGE SCALE GENOMIC DNA]</scope>
    <source>
        <strain evidence="15 16">BN5</strain>
    </source>
</reference>
<dbReference type="OrthoDB" id="9806477at2"/>
<keyword evidence="8 11" id="KW-0472">Membrane</keyword>
<evidence type="ECO:0000256" key="10">
    <source>
        <dbReference type="PROSITE-ProRule" id="PRU00284"/>
    </source>
</evidence>
<dbReference type="InterPro" id="IPR003660">
    <property type="entry name" value="HAMP_dom"/>
</dbReference>
<evidence type="ECO:0000256" key="1">
    <source>
        <dbReference type="ARBA" id="ARBA00004429"/>
    </source>
</evidence>
<organism evidence="15 16">
    <name type="scientific">Paraburkholderia aromaticivorans</name>
    <dbReference type="NCBI Taxonomy" id="2026199"/>
    <lineage>
        <taxon>Bacteria</taxon>
        <taxon>Pseudomonadati</taxon>
        <taxon>Pseudomonadota</taxon>
        <taxon>Betaproteobacteria</taxon>
        <taxon>Burkholderiales</taxon>
        <taxon>Burkholderiaceae</taxon>
        <taxon>Paraburkholderia</taxon>
    </lineage>
</organism>
<keyword evidence="7 11" id="KW-1133">Transmembrane helix</keyword>
<proteinExistence type="inferred from homology"/>
<evidence type="ECO:0000256" key="7">
    <source>
        <dbReference type="ARBA" id="ARBA00022989"/>
    </source>
</evidence>
<dbReference type="RefSeq" id="WP_095422006.1">
    <property type="nucleotide sequence ID" value="NZ_CP022990.1"/>
</dbReference>
<keyword evidence="4" id="KW-0145">Chemotaxis</keyword>
<evidence type="ECO:0000256" key="3">
    <source>
        <dbReference type="ARBA" id="ARBA00022481"/>
    </source>
</evidence>
<gene>
    <name evidence="15" type="ORF">CJU94_28845</name>
</gene>
<dbReference type="CDD" id="cd11386">
    <property type="entry name" value="MCP_signal"/>
    <property type="match status" value="1"/>
</dbReference>
<dbReference type="InterPro" id="IPR013655">
    <property type="entry name" value="PAS_fold_3"/>
</dbReference>
<evidence type="ECO:0000256" key="6">
    <source>
        <dbReference type="ARBA" id="ARBA00022692"/>
    </source>
</evidence>
<dbReference type="InterPro" id="IPR035965">
    <property type="entry name" value="PAS-like_dom_sf"/>
</dbReference>
<dbReference type="NCBIfam" id="TIGR00229">
    <property type="entry name" value="sensory_box"/>
    <property type="match status" value="1"/>
</dbReference>
<keyword evidence="5" id="KW-0997">Cell inner membrane</keyword>
<keyword evidence="2" id="KW-1003">Cell membrane</keyword>
<dbReference type="Pfam" id="PF00672">
    <property type="entry name" value="HAMP"/>
    <property type="match status" value="1"/>
</dbReference>
<evidence type="ECO:0000256" key="2">
    <source>
        <dbReference type="ARBA" id="ARBA00022475"/>
    </source>
</evidence>
<keyword evidence="16" id="KW-1185">Reference proteome</keyword>
<dbReference type="InterPro" id="IPR051310">
    <property type="entry name" value="MCP_chemotaxis"/>
</dbReference>
<dbReference type="Proteomes" id="UP000215158">
    <property type="component" value="Chromosome 2"/>
</dbReference>
<dbReference type="GO" id="GO:0004888">
    <property type="term" value="F:transmembrane signaling receptor activity"/>
    <property type="evidence" value="ECO:0007669"/>
    <property type="project" value="TreeGrafter"/>
</dbReference>
<feature type="domain" description="HAMP" evidence="14">
    <location>
        <begin position="216"/>
        <end position="268"/>
    </location>
</feature>
<dbReference type="SMART" id="SM00304">
    <property type="entry name" value="HAMP"/>
    <property type="match status" value="1"/>
</dbReference>
<feature type="domain" description="PAS" evidence="13">
    <location>
        <begin position="21"/>
        <end position="60"/>
    </location>
</feature>
<dbReference type="SMART" id="SM00283">
    <property type="entry name" value="MA"/>
    <property type="match status" value="1"/>
</dbReference>
<dbReference type="AlphaFoldDB" id="A0A248VTA8"/>
<sequence>MRNNQPVTGHEYEFPSSDMLVSATDLTGRIQYCNPAFIAVSGFTRDELIGQPHNLIRHPDMPRDAFADMWATIRDGRPWTALVKNRRKNGDHYWVHANVTPVVEKGTVVGYLSVRVKPERDAVRAAEALYARMRAGEARGVKLRRGVVVRTGLLGRLQALMRLPVATRAAAGYAITSLALLVTGLVAWEGAPPVPFWIAFGVTTAVSAVSWQLLKRQLAAPIADMSGFATRLAAGDLTADLQIVRHDDLGEVLQALNQLKANLAAIVYDVRAQITGMLDNAREISSGNVDLARRTELQAASLEETAATMEQLTTTVQANADATVRALDLARDAQAAAAVGGKIAGQVEQTMAGITAASRRIADITSVIDGIAFQTNILALNAAVEAARAGEAGRSFAVVASEVRMLAQRCAASSKEIKSVVEASTTEVAAGTELVARTTSQMRVIDEAVGRVSSIIVEVANASNEQAEGIRQVNQAVSHLDGATQQNATLVEQAAATAQRLAEQADVLDEAVRLFTIAQAAPAQRVTSTKRRQAFTPDAAQTVADAVDRHSAPATAHVLEQDEATMV</sequence>
<dbReference type="Pfam" id="PF08447">
    <property type="entry name" value="PAS_3"/>
    <property type="match status" value="1"/>
</dbReference>
<evidence type="ECO:0000313" key="16">
    <source>
        <dbReference type="Proteomes" id="UP000215158"/>
    </source>
</evidence>
<accession>A0A248VTA8</accession>
<keyword evidence="3" id="KW-0488">Methylation</keyword>
<dbReference type="GO" id="GO:0052131">
    <property type="term" value="P:positive aerotaxis"/>
    <property type="evidence" value="ECO:0007669"/>
    <property type="project" value="UniProtKB-ARBA"/>
</dbReference>
<protein>
    <submittedName>
        <fullName evidence="15">Chemotaxis protein</fullName>
    </submittedName>
</protein>
<dbReference type="CDD" id="cd06225">
    <property type="entry name" value="HAMP"/>
    <property type="match status" value="1"/>
</dbReference>
<comment type="similarity">
    <text evidence="9">Belongs to the methyl-accepting chemotaxis (MCP) protein family.</text>
</comment>
<dbReference type="CDD" id="cd00130">
    <property type="entry name" value="PAS"/>
    <property type="match status" value="1"/>
</dbReference>
<evidence type="ECO:0000256" key="4">
    <source>
        <dbReference type="ARBA" id="ARBA00022500"/>
    </source>
</evidence>
<dbReference type="FunFam" id="1.10.287.950:FF:000001">
    <property type="entry name" value="Methyl-accepting chemotaxis sensory transducer"/>
    <property type="match status" value="1"/>
</dbReference>
<evidence type="ECO:0000259" key="12">
    <source>
        <dbReference type="PROSITE" id="PS50111"/>
    </source>
</evidence>
<name>A0A248VTA8_9BURK</name>
<keyword evidence="6 11" id="KW-0812">Transmembrane</keyword>
<evidence type="ECO:0000313" key="15">
    <source>
        <dbReference type="EMBL" id="ASW02125.1"/>
    </source>
</evidence>
<dbReference type="EMBL" id="CP022990">
    <property type="protein sequence ID" value="ASW02125.1"/>
    <property type="molecule type" value="Genomic_DNA"/>
</dbReference>
<dbReference type="SUPFAM" id="SSF58104">
    <property type="entry name" value="Methyl-accepting chemotaxis protein (MCP) signaling domain"/>
    <property type="match status" value="1"/>
</dbReference>
<dbReference type="InterPro" id="IPR000014">
    <property type="entry name" value="PAS"/>
</dbReference>
<feature type="transmembrane region" description="Helical" evidence="11">
    <location>
        <begin position="170"/>
        <end position="188"/>
    </location>
</feature>
<dbReference type="InterPro" id="IPR004089">
    <property type="entry name" value="MCPsignal_dom"/>
</dbReference>
<dbReference type="Gene3D" id="3.30.450.20">
    <property type="entry name" value="PAS domain"/>
    <property type="match status" value="1"/>
</dbReference>